<keyword evidence="3" id="KW-1185">Reference proteome</keyword>
<protein>
    <recommendedName>
        <fullName evidence="1">Outer membrane protein beta-barrel domain-containing protein</fullName>
    </recommendedName>
</protein>
<dbReference type="STRING" id="1382798.PK35_08060"/>
<sequence length="174" mass="19267">MIFTSCGGVRGGYIGASEYYRYDSFNVSSMAKSTQAKTNTNAMAEFKNTTTRSGFFIGYYLTDIEIADKFELQPEIDYIHIEDLGQIQLPILAKYEVIENLNALAGPNIGYIIDPPNGIKSFNFGVDIGASYSFIENFNVNARYNLGLANLIDDSSGNQTSRLRGIQIGIGYEF</sequence>
<dbReference type="InterPro" id="IPR025665">
    <property type="entry name" value="Beta-barrel_OMP_2"/>
</dbReference>
<dbReference type="PATRIC" id="fig|1382798.3.peg.2957"/>
<feature type="domain" description="Outer membrane protein beta-barrel" evidence="1">
    <location>
        <begin position="84"/>
        <end position="152"/>
    </location>
</feature>
<dbReference type="EMBL" id="JTDV01000005">
    <property type="protein sequence ID" value="KJD32921.1"/>
    <property type="molecule type" value="Genomic_DNA"/>
</dbReference>
<evidence type="ECO:0000313" key="3">
    <source>
        <dbReference type="Proteomes" id="UP000032361"/>
    </source>
</evidence>
<comment type="caution">
    <text evidence="2">The sequence shown here is derived from an EMBL/GenBank/DDBJ whole genome shotgun (WGS) entry which is preliminary data.</text>
</comment>
<organism evidence="2 3">
    <name type="scientific">Neotamlana nanhaiensis</name>
    <dbReference type="NCBI Taxonomy" id="1382798"/>
    <lineage>
        <taxon>Bacteria</taxon>
        <taxon>Pseudomonadati</taxon>
        <taxon>Bacteroidota</taxon>
        <taxon>Flavobacteriia</taxon>
        <taxon>Flavobacteriales</taxon>
        <taxon>Flavobacteriaceae</taxon>
        <taxon>Neotamlana</taxon>
    </lineage>
</organism>
<dbReference type="Proteomes" id="UP000032361">
    <property type="component" value="Unassembled WGS sequence"/>
</dbReference>
<name>A0A0D7W1G3_9FLAO</name>
<gene>
    <name evidence="2" type="ORF">PK35_08060</name>
</gene>
<proteinExistence type="predicted"/>
<evidence type="ECO:0000259" key="1">
    <source>
        <dbReference type="Pfam" id="PF13568"/>
    </source>
</evidence>
<reference evidence="2 3" key="1">
    <citation type="journal article" date="2015" name="Antonie Van Leeuwenhoek">
        <title>Tamlana nanhaiensis sp. nov., isolated from surface seawater collected from the South China Sea.</title>
        <authorList>
            <person name="Liu X."/>
            <person name="Lai Q."/>
            <person name="Du Y."/>
            <person name="Li G."/>
            <person name="Sun F."/>
            <person name="Shao Z."/>
        </authorList>
    </citation>
    <scope>NUCLEOTIDE SEQUENCE [LARGE SCALE GENOMIC DNA]</scope>
    <source>
        <strain evidence="2 3">FHC16</strain>
    </source>
</reference>
<accession>A0A0D7W1G3</accession>
<dbReference type="Pfam" id="PF13568">
    <property type="entry name" value="OMP_b-brl_2"/>
    <property type="match status" value="1"/>
</dbReference>
<evidence type="ECO:0000313" key="2">
    <source>
        <dbReference type="EMBL" id="KJD32921.1"/>
    </source>
</evidence>
<dbReference type="AlphaFoldDB" id="A0A0D7W1G3"/>